<feature type="transmembrane region" description="Helical" evidence="7">
    <location>
        <begin position="808"/>
        <end position="829"/>
    </location>
</feature>
<feature type="transmembrane region" description="Helical" evidence="7">
    <location>
        <begin position="1050"/>
        <end position="1070"/>
    </location>
</feature>
<organism evidence="10 11">
    <name type="scientific">Pedobacter hiemivivus</name>
    <dbReference type="NCBI Taxonomy" id="2530454"/>
    <lineage>
        <taxon>Bacteria</taxon>
        <taxon>Pseudomonadati</taxon>
        <taxon>Bacteroidota</taxon>
        <taxon>Sphingobacteriia</taxon>
        <taxon>Sphingobacteriales</taxon>
        <taxon>Sphingobacteriaceae</taxon>
        <taxon>Pedobacter</taxon>
    </lineage>
</organism>
<dbReference type="GO" id="GO:0020037">
    <property type="term" value="F:heme binding"/>
    <property type="evidence" value="ECO:0007669"/>
    <property type="project" value="InterPro"/>
</dbReference>
<feature type="transmembrane region" description="Helical" evidence="7">
    <location>
        <begin position="1025"/>
        <end position="1043"/>
    </location>
</feature>
<feature type="transmembrane region" description="Helical" evidence="7">
    <location>
        <begin position="43"/>
        <end position="64"/>
    </location>
</feature>
<evidence type="ECO:0000256" key="1">
    <source>
        <dbReference type="ARBA" id="ARBA00004141"/>
    </source>
</evidence>
<reference evidence="10 11" key="1">
    <citation type="submission" date="2019-04" db="EMBL/GenBank/DDBJ databases">
        <title>Pedobacter sp. RP-1-16 sp. nov., isolated from Arctic soil.</title>
        <authorList>
            <person name="Dahal R.H."/>
            <person name="Kim D.-U."/>
        </authorList>
    </citation>
    <scope>NUCLEOTIDE SEQUENCE [LARGE SCALE GENOMIC DNA]</scope>
    <source>
        <strain evidence="10 11">RP-1-16</strain>
    </source>
</reference>
<feature type="transmembrane region" description="Helical" evidence="7">
    <location>
        <begin position="899"/>
        <end position="916"/>
    </location>
</feature>
<protein>
    <submittedName>
        <fullName evidence="10">Cytochrome C biogenesis protein CcsB</fullName>
    </submittedName>
</protein>
<keyword evidence="5 7" id="KW-0472">Membrane</keyword>
<feature type="transmembrane region" description="Helical" evidence="7">
    <location>
        <begin position="439"/>
        <end position="457"/>
    </location>
</feature>
<dbReference type="GO" id="GO:0017004">
    <property type="term" value="P:cytochrome complex assembly"/>
    <property type="evidence" value="ECO:0007669"/>
    <property type="project" value="UniProtKB-KW"/>
</dbReference>
<feature type="domain" description="Cytochrome c assembly protein" evidence="8">
    <location>
        <begin position="872"/>
        <end position="1078"/>
    </location>
</feature>
<feature type="transmembrane region" description="Helical" evidence="7">
    <location>
        <begin position="841"/>
        <end position="866"/>
    </location>
</feature>
<feature type="transmembrane region" description="Helical" evidence="7">
    <location>
        <begin position="1090"/>
        <end position="1107"/>
    </location>
</feature>
<comment type="subcellular location">
    <subcellularLocation>
        <location evidence="1">Membrane</location>
        <topology evidence="1">Multi-pass membrane protein</topology>
    </subcellularLocation>
</comment>
<feature type="region of interest" description="Disordered" evidence="6">
    <location>
        <begin position="514"/>
        <end position="538"/>
    </location>
</feature>
<feature type="transmembrane region" description="Helical" evidence="7">
    <location>
        <begin position="878"/>
        <end position="894"/>
    </location>
</feature>
<dbReference type="GO" id="GO:0005886">
    <property type="term" value="C:plasma membrane"/>
    <property type="evidence" value="ECO:0007669"/>
    <property type="project" value="TreeGrafter"/>
</dbReference>
<evidence type="ECO:0000256" key="6">
    <source>
        <dbReference type="SAM" id="MobiDB-lite"/>
    </source>
</evidence>
<dbReference type="PANTHER" id="PTHR30071:SF1">
    <property type="entry name" value="CYTOCHROME B_B6 PROTEIN-RELATED"/>
    <property type="match status" value="1"/>
</dbReference>
<dbReference type="InterPro" id="IPR002541">
    <property type="entry name" value="Cyt_c_assembly"/>
</dbReference>
<dbReference type="InterPro" id="IPR045062">
    <property type="entry name" value="Cyt_c_biogenesis_CcsA/CcmC"/>
</dbReference>
<feature type="transmembrane region" description="Helical" evidence="7">
    <location>
        <begin position="936"/>
        <end position="968"/>
    </location>
</feature>
<evidence type="ECO:0000259" key="9">
    <source>
        <dbReference type="Pfam" id="PF05140"/>
    </source>
</evidence>
<evidence type="ECO:0000313" key="11">
    <source>
        <dbReference type="Proteomes" id="UP000309594"/>
    </source>
</evidence>
<keyword evidence="4 7" id="KW-1133">Transmembrane helix</keyword>
<dbReference type="EMBL" id="SWDX01000002">
    <property type="protein sequence ID" value="TKC64120.1"/>
    <property type="molecule type" value="Genomic_DNA"/>
</dbReference>
<comment type="caution">
    <text evidence="10">The sequence shown here is derived from an EMBL/GenBank/DDBJ whole genome shotgun (WGS) entry which is preliminary data.</text>
</comment>
<evidence type="ECO:0000313" key="10">
    <source>
        <dbReference type="EMBL" id="TKC64120.1"/>
    </source>
</evidence>
<keyword evidence="2 7" id="KW-0812">Transmembrane</keyword>
<dbReference type="InterPro" id="IPR007816">
    <property type="entry name" value="ResB-like_domain"/>
</dbReference>
<feature type="transmembrane region" description="Helical" evidence="7">
    <location>
        <begin position="478"/>
        <end position="496"/>
    </location>
</feature>
<keyword evidence="3" id="KW-0201">Cytochrome c-type biogenesis</keyword>
<dbReference type="AlphaFoldDB" id="A0A4U1GM67"/>
<feature type="transmembrane region" description="Helical" evidence="7">
    <location>
        <begin position="989"/>
        <end position="1010"/>
    </location>
</feature>
<dbReference type="Pfam" id="PF01578">
    <property type="entry name" value="Cytochrom_C_asm"/>
    <property type="match status" value="1"/>
</dbReference>
<sequence length="1115" mass="124222">MTRLGKILFSTRTMGAMLLLYAFSMAMATFVENDYGTAVAKALIYNCWWFELVMVILVLNFIGNIGRYQLTERKKWPLLVFHLAFVIIFIGGYITRYVSFEGSMHIREGESSDEIISDATFFKMQIGKDDQALAYDDQPAILISNRIPTYLKPFKKTFKGEYDYQGQRVKVKVIDFYARAQDSLVRTSTGKPTLHLVVLENGKRVNKYVPSGKVELMSNMLVSYNKETPGAINISDAANGALQIATPFTGDYMIMATQEKKPVLADSPAQPFNLRSLYTFGNLAFVIPEPAIPGDIMYFEGDKTKNEHDLDLVKVQVTTANSVDTVSFYGGKGITNFQHQSEIGGLRISMAYGSKIYKTPFSVKLTDFKMEKYPGSNSPASYSSDVLIQDGGQDTPYKIYMNHVLDKAGYRLFQASFDDDEKGTVLSVNHDELGTNVTYIGYTLLFLGMFVTLFWKGTHFSKLNEQLRTISKSAKSKSLLLALLFLPLGAAFSQKIDMHGKNGSTAIPGLVKPQASMPVDDGHNHAPGDGHDHSGDQNAVTTQAHNHAQPTKAEMQMLLSAKSVDPVQFASTIKIDLAHADKFGHLPVQNIDGRVEPINTMALEILRKLHRKDRFHGLNANQFFLSVSTTPFLWVNVPLIKIGVKGGPDLLKVVKANEEGYTSMINLLKVGDDGTLQFILKDDYSKAFAKKPAEQNNYDKEIIDLNDKLQAMQALINGQYLRIFPVAGDANNTWIAMPSAVPGSALVGELNPIDRYAKSIKDGQQSGNWDAANTALDKIKDIQLKFGKDVMPSDTKVFWEVSYNSWNIFLNLMITYALLGAVILGLAFFKLFKNSKMLDKLVTFVLILISIAAFLQGFGLATRWYISGHEPWSNGYEAVLFISWIGVLSGLGMYRNSNAFIPAAGCLIAVILMGFAHGGSQMNPQITPLVPVLKSYWLMIHVAIITSSYGFFGLSALMGTVVLILYIMDNNKISTKVKSSITELTIVNEMALTVGLFLLTVGTFLGGIWANESWGRYWSWDPKETWAFISVIVYAFVLHVRLIPGLRTKYLFNLLSLLSFSTIIMTYFGVNYYLTGLHSYAQGDPVPIPSWVYVTVGLIFVLAFISYRRFKLRNK</sequence>
<evidence type="ECO:0000259" key="8">
    <source>
        <dbReference type="Pfam" id="PF01578"/>
    </source>
</evidence>
<evidence type="ECO:0000256" key="7">
    <source>
        <dbReference type="SAM" id="Phobius"/>
    </source>
</evidence>
<dbReference type="PANTHER" id="PTHR30071">
    <property type="entry name" value="HEME EXPORTER PROTEIN C"/>
    <property type="match status" value="1"/>
</dbReference>
<feature type="transmembrane region" description="Helical" evidence="7">
    <location>
        <begin position="12"/>
        <end position="31"/>
    </location>
</feature>
<feature type="domain" description="ResB-like" evidence="9">
    <location>
        <begin position="75"/>
        <end position="118"/>
    </location>
</feature>
<feature type="transmembrane region" description="Helical" evidence="7">
    <location>
        <begin position="76"/>
        <end position="94"/>
    </location>
</feature>
<proteinExistence type="predicted"/>
<name>A0A4U1GM67_9SPHI</name>
<accession>A0A4U1GM67</accession>
<dbReference type="Pfam" id="PF05140">
    <property type="entry name" value="ResB"/>
    <property type="match status" value="2"/>
</dbReference>
<evidence type="ECO:0000256" key="5">
    <source>
        <dbReference type="ARBA" id="ARBA00023136"/>
    </source>
</evidence>
<evidence type="ECO:0000256" key="2">
    <source>
        <dbReference type="ARBA" id="ARBA00022692"/>
    </source>
</evidence>
<feature type="compositionally biased region" description="Basic and acidic residues" evidence="6">
    <location>
        <begin position="520"/>
        <end position="535"/>
    </location>
</feature>
<evidence type="ECO:0000256" key="4">
    <source>
        <dbReference type="ARBA" id="ARBA00022989"/>
    </source>
</evidence>
<feature type="domain" description="ResB-like" evidence="9">
    <location>
        <begin position="349"/>
        <end position="424"/>
    </location>
</feature>
<dbReference type="Proteomes" id="UP000309594">
    <property type="component" value="Unassembled WGS sequence"/>
</dbReference>
<gene>
    <name evidence="10" type="ORF">FBD94_04295</name>
</gene>
<evidence type="ECO:0000256" key="3">
    <source>
        <dbReference type="ARBA" id="ARBA00022748"/>
    </source>
</evidence>